<name>A0AAN7T983_9EURO</name>
<dbReference type="CDD" id="cd23668">
    <property type="entry name" value="GH55_beta13glucanase-like"/>
    <property type="match status" value="1"/>
</dbReference>
<feature type="compositionally biased region" description="Low complexity" evidence="1">
    <location>
        <begin position="442"/>
        <end position="452"/>
    </location>
</feature>
<comment type="caution">
    <text evidence="4">The sequence shown here is derived from an EMBL/GenBank/DDBJ whole genome shotgun (WGS) entry which is preliminary data.</text>
</comment>
<dbReference type="SUPFAM" id="SSF51126">
    <property type="entry name" value="Pectin lyase-like"/>
    <property type="match status" value="2"/>
</dbReference>
<dbReference type="AlphaFoldDB" id="A0AAN7T983"/>
<evidence type="ECO:0000313" key="5">
    <source>
        <dbReference type="Proteomes" id="UP001309876"/>
    </source>
</evidence>
<feature type="domain" description="Rhamnogalacturonase A/B/Epimerase-like pectate lyase" evidence="3">
    <location>
        <begin position="71"/>
        <end position="304"/>
    </location>
</feature>
<dbReference type="FunFam" id="2.160.20.10:FF:000023">
    <property type="entry name" value="Exo-beta-1,3-glucanase Exg0"/>
    <property type="match status" value="1"/>
</dbReference>
<dbReference type="GO" id="GO:0004650">
    <property type="term" value="F:polygalacturonase activity"/>
    <property type="evidence" value="ECO:0007669"/>
    <property type="project" value="InterPro"/>
</dbReference>
<feature type="domain" description="Rhamnogalacturonase A/B/Epimerase-like pectate lyase" evidence="3">
    <location>
        <begin position="512"/>
        <end position="589"/>
    </location>
</feature>
<feature type="compositionally biased region" description="Polar residues" evidence="1">
    <location>
        <begin position="453"/>
        <end position="463"/>
    </location>
</feature>
<keyword evidence="2" id="KW-0732">Signal</keyword>
<evidence type="ECO:0000313" key="4">
    <source>
        <dbReference type="EMBL" id="KAK5091266.1"/>
    </source>
</evidence>
<feature type="chain" id="PRO_5042983362" description="Rhamnogalacturonase A/B/Epimerase-like pectate lyase domain-containing protein" evidence="2">
    <location>
        <begin position="24"/>
        <end position="884"/>
    </location>
</feature>
<dbReference type="PANTHER" id="PTHR33928">
    <property type="entry name" value="POLYGALACTURONASE QRT3"/>
    <property type="match status" value="1"/>
</dbReference>
<dbReference type="PANTHER" id="PTHR33928:SF2">
    <property type="entry name" value="PECTATE LYASE SUPERFAMILY PROTEIN DOMAIN-CONTAINING PROTEIN-RELATED"/>
    <property type="match status" value="1"/>
</dbReference>
<protein>
    <recommendedName>
        <fullName evidence="3">Rhamnogalacturonase A/B/Epimerase-like pectate lyase domain-containing protein</fullName>
    </recommendedName>
</protein>
<dbReference type="InterPro" id="IPR039279">
    <property type="entry name" value="QRT3-like"/>
</dbReference>
<evidence type="ECO:0000259" key="3">
    <source>
        <dbReference type="Pfam" id="PF12708"/>
    </source>
</evidence>
<gene>
    <name evidence="4" type="ORF">LTR05_001447</name>
</gene>
<feature type="region of interest" description="Disordered" evidence="1">
    <location>
        <begin position="442"/>
        <end position="463"/>
    </location>
</feature>
<evidence type="ECO:0000256" key="1">
    <source>
        <dbReference type="SAM" id="MobiDB-lite"/>
    </source>
</evidence>
<dbReference type="InterPro" id="IPR024535">
    <property type="entry name" value="RHGA/B-epi-like_pectate_lyase"/>
</dbReference>
<keyword evidence="5" id="KW-1185">Reference proteome</keyword>
<dbReference type="InterPro" id="IPR012334">
    <property type="entry name" value="Pectin_lyas_fold"/>
</dbReference>
<dbReference type="EMBL" id="JAVRRJ010000001">
    <property type="protein sequence ID" value="KAK5091266.1"/>
    <property type="molecule type" value="Genomic_DNA"/>
</dbReference>
<sequence>MRQSNFLSIAMHIVFLLAAFTLAAPRPWLATADTVSSTLPLDKRQSSGFWMETIQRQGSPAYNDDKSYKVFRNVKEYGAVGDGQADDTAAINRAISDGDRCGNSGTADCDSSTIEPAIVYFPAGTYKVSSSIIMLYYTQMIGDATNLPTIQGSADFSFNTANGGLALIDANPYIPAANGLGYYTNQNNFYRQIRNLIIDMTQMPESNPGGGNVNGLHWQVAQASSMQNVVFNMRPASATNKQQGIFMENGSVFNGGATGAFLGSQQFQTRNLTFNGCTTAIGLQWNWLWNFKSLNIQNCQVGLNMSTTNSSMETVGSAIVMDSKISASTAAIITTYKGADTVPETGSTLFIHNVDFAGSATAVLDGLTGNTVLAGNVKVAAWGQGNAYVPAGTNSPAKREPEPSPATCSDMEPVITTVTVSPLPASVTATGTTNGSVTFSLPSSSSTAARPSGNATAASAPNCSASPVIPAKSKILQQNMNAAPIPSSLLTSDGSVFERSKPQYIDVPKESFISVKTFGATGDGTTDDSDAVQRAMDTVTTDQILYFDHGAYVITKTVNVPANIRIVGEIWPLIMISGANFRDQNNPIPGFRVGQSGEKGNVEISDMMFETKGATPGAIMMEWNVEEASQGSAGMWDTHFRVGGSAGTELSQPQCDSRTSKTFRSECAASFLMMHITQSASAYFEATWFWVADHDLDLPRGPRLNANDTQISIFNGRGVLVESQGPVWLWGTSSEHSVLYNYQLNNARNVFMASIQTETAYMQPAPNALDSGFTPNTAWHDPDFSDCTTDDCKKTWGLRVLNSQDVFMYGGGMYSFFQDYNQDCTKTEDCQLNMVDIQCSTGIYLYGMTTKASVNQLTVKGQAAILHTDNVNNFGATVLLYQQE</sequence>
<dbReference type="Pfam" id="PF12708">
    <property type="entry name" value="Pect-lyase_RHGA_epim"/>
    <property type="match status" value="2"/>
</dbReference>
<dbReference type="Proteomes" id="UP001309876">
    <property type="component" value="Unassembled WGS sequence"/>
</dbReference>
<organism evidence="4 5">
    <name type="scientific">Lithohypha guttulata</name>
    <dbReference type="NCBI Taxonomy" id="1690604"/>
    <lineage>
        <taxon>Eukaryota</taxon>
        <taxon>Fungi</taxon>
        <taxon>Dikarya</taxon>
        <taxon>Ascomycota</taxon>
        <taxon>Pezizomycotina</taxon>
        <taxon>Eurotiomycetes</taxon>
        <taxon>Chaetothyriomycetidae</taxon>
        <taxon>Chaetothyriales</taxon>
        <taxon>Trichomeriaceae</taxon>
        <taxon>Lithohypha</taxon>
    </lineage>
</organism>
<dbReference type="Gene3D" id="2.160.20.10">
    <property type="entry name" value="Single-stranded right-handed beta-helix, Pectin lyase-like"/>
    <property type="match status" value="2"/>
</dbReference>
<dbReference type="InterPro" id="IPR011050">
    <property type="entry name" value="Pectin_lyase_fold/virulence"/>
</dbReference>
<evidence type="ECO:0000256" key="2">
    <source>
        <dbReference type="SAM" id="SignalP"/>
    </source>
</evidence>
<proteinExistence type="predicted"/>
<feature type="signal peptide" evidence="2">
    <location>
        <begin position="1"/>
        <end position="23"/>
    </location>
</feature>
<accession>A0AAN7T983</accession>
<reference evidence="4 5" key="1">
    <citation type="submission" date="2023-08" db="EMBL/GenBank/DDBJ databases">
        <title>Black Yeasts Isolated from many extreme environments.</title>
        <authorList>
            <person name="Coleine C."/>
            <person name="Stajich J.E."/>
            <person name="Selbmann L."/>
        </authorList>
    </citation>
    <scope>NUCLEOTIDE SEQUENCE [LARGE SCALE GENOMIC DNA]</scope>
    <source>
        <strain evidence="4 5">CCFEE 5910</strain>
    </source>
</reference>